<evidence type="ECO:0000256" key="1">
    <source>
        <dbReference type="ARBA" id="ARBA00004141"/>
    </source>
</evidence>
<evidence type="ECO:0000256" key="4">
    <source>
        <dbReference type="ARBA" id="ARBA00022741"/>
    </source>
</evidence>
<dbReference type="NCBIfam" id="TIGR01494">
    <property type="entry name" value="ATPase_P-type"/>
    <property type="match status" value="2"/>
</dbReference>
<evidence type="ECO:0000313" key="11">
    <source>
        <dbReference type="Proteomes" id="UP001363151"/>
    </source>
</evidence>
<dbReference type="InterPro" id="IPR051014">
    <property type="entry name" value="Cation_Transport_ATPase_IB"/>
</dbReference>
<dbReference type="Gene3D" id="3.30.70.100">
    <property type="match status" value="1"/>
</dbReference>
<dbReference type="EMBL" id="JBBJCI010000037">
    <property type="protein sequence ID" value="KAK7250348.1"/>
    <property type="molecule type" value="Genomic_DNA"/>
</dbReference>
<dbReference type="InterPro" id="IPR023298">
    <property type="entry name" value="ATPase_P-typ_TM_dom_sf"/>
</dbReference>
<feature type="transmembrane region" description="Helical" evidence="8">
    <location>
        <begin position="347"/>
        <end position="373"/>
    </location>
</feature>
<dbReference type="PROSITE" id="PS50846">
    <property type="entry name" value="HMA_2"/>
    <property type="match status" value="1"/>
</dbReference>
<dbReference type="PANTHER" id="PTHR48085:SF5">
    <property type="entry name" value="CADMIUM_ZINC-TRANSPORTING ATPASE HMA4-RELATED"/>
    <property type="match status" value="1"/>
</dbReference>
<dbReference type="NCBIfam" id="TIGR01525">
    <property type="entry name" value="ATPase-IB_hvy"/>
    <property type="match status" value="1"/>
</dbReference>
<protein>
    <submittedName>
        <fullName evidence="10">Cation-transporting ATPase</fullName>
    </submittedName>
</protein>
<dbReference type="SUPFAM" id="SSF56784">
    <property type="entry name" value="HAD-like"/>
    <property type="match status" value="1"/>
</dbReference>
<dbReference type="Gene3D" id="3.40.50.1000">
    <property type="entry name" value="HAD superfamily/HAD-like"/>
    <property type="match status" value="1"/>
</dbReference>
<name>A0ABR1GBE2_AURAN</name>
<feature type="transmembrane region" description="Helical" evidence="8">
    <location>
        <begin position="318"/>
        <end position="341"/>
    </location>
</feature>
<dbReference type="InterPro" id="IPR027256">
    <property type="entry name" value="P-typ_ATPase_IB"/>
</dbReference>
<accession>A0ABR1GBE2</accession>
<dbReference type="InterPro" id="IPR018303">
    <property type="entry name" value="ATPase_P-typ_P_site"/>
</dbReference>
<dbReference type="InterPro" id="IPR036163">
    <property type="entry name" value="HMA_dom_sf"/>
</dbReference>
<comment type="caution">
    <text evidence="8">Lacks conserved residue(s) required for the propagation of feature annotation.</text>
</comment>
<dbReference type="Pfam" id="PF00702">
    <property type="entry name" value="Hydrolase"/>
    <property type="match status" value="1"/>
</dbReference>
<evidence type="ECO:0000259" key="9">
    <source>
        <dbReference type="PROSITE" id="PS50846"/>
    </source>
</evidence>
<dbReference type="InterPro" id="IPR023299">
    <property type="entry name" value="ATPase_P-typ_cyto_dom_N"/>
</dbReference>
<dbReference type="SUPFAM" id="SSF81665">
    <property type="entry name" value="Calcium ATPase, transmembrane domain M"/>
    <property type="match status" value="1"/>
</dbReference>
<keyword evidence="3 8" id="KW-0812">Transmembrane</keyword>
<dbReference type="PROSITE" id="PS01229">
    <property type="entry name" value="COF_2"/>
    <property type="match status" value="1"/>
</dbReference>
<dbReference type="Pfam" id="PF00122">
    <property type="entry name" value="E1-E2_ATPase"/>
    <property type="match status" value="1"/>
</dbReference>
<evidence type="ECO:0000256" key="6">
    <source>
        <dbReference type="ARBA" id="ARBA00022989"/>
    </source>
</evidence>
<gene>
    <name evidence="10" type="ORF">SO694_00007447</name>
</gene>
<comment type="subcellular location">
    <subcellularLocation>
        <location evidence="1">Membrane</location>
        <topology evidence="1">Multi-pass membrane protein</topology>
    </subcellularLocation>
</comment>
<dbReference type="InterPro" id="IPR008250">
    <property type="entry name" value="ATPase_P-typ_transduc_dom_A_sf"/>
</dbReference>
<keyword evidence="11" id="KW-1185">Reference proteome</keyword>
<dbReference type="PROSITE" id="PS00154">
    <property type="entry name" value="ATPASE_E1_E2"/>
    <property type="match status" value="1"/>
</dbReference>
<comment type="caution">
    <text evidence="10">The sequence shown here is derived from an EMBL/GenBank/DDBJ whole genome shotgun (WGS) entry which is preliminary data.</text>
</comment>
<dbReference type="SUPFAM" id="SSF81653">
    <property type="entry name" value="Calcium ATPase, transduction domain A"/>
    <property type="match status" value="1"/>
</dbReference>
<reference evidence="10 11" key="1">
    <citation type="submission" date="2024-03" db="EMBL/GenBank/DDBJ databases">
        <title>Aureococcus anophagefferens CCMP1851 and Kratosvirus quantuckense: Draft genome of a second virus-susceptible host strain in the model system.</title>
        <authorList>
            <person name="Chase E."/>
            <person name="Truchon A.R."/>
            <person name="Schepens W."/>
            <person name="Wilhelm S.W."/>
        </authorList>
    </citation>
    <scope>NUCLEOTIDE SEQUENCE [LARGE SCALE GENOMIC DNA]</scope>
    <source>
        <strain evidence="10 11">CCMP1851</strain>
    </source>
</reference>
<evidence type="ECO:0000256" key="8">
    <source>
        <dbReference type="RuleBase" id="RU362081"/>
    </source>
</evidence>
<keyword evidence="8" id="KW-0479">Metal-binding</keyword>
<dbReference type="InterPro" id="IPR059000">
    <property type="entry name" value="ATPase_P-type_domA"/>
</dbReference>
<dbReference type="Gene3D" id="2.70.150.10">
    <property type="entry name" value="Calcium-transporting ATPase, cytoplasmic transduction domain A"/>
    <property type="match status" value="1"/>
</dbReference>
<dbReference type="PRINTS" id="PR00119">
    <property type="entry name" value="CATATPASE"/>
</dbReference>
<dbReference type="InterPro" id="IPR036412">
    <property type="entry name" value="HAD-like_sf"/>
</dbReference>
<proteinExistence type="inferred from homology"/>
<dbReference type="Gene3D" id="3.40.1110.10">
    <property type="entry name" value="Calcium-transporting ATPase, cytoplasmic domain N"/>
    <property type="match status" value="1"/>
</dbReference>
<evidence type="ECO:0000256" key="3">
    <source>
        <dbReference type="ARBA" id="ARBA00022692"/>
    </source>
</evidence>
<sequence length="714" mass="71142">MSSAAEKKPLTSDDAERGAPALARTKFRLENVCCEGETRLAKRTLADVPGVADVKVNVVGRVAYVSHHTDVITSAEICDKLNGVNLGASVEAAAASVDAALDPPDYKTLGFLALLAGAFAAGLAMGSERALLGVVALGCLPLFRDAAGAAAGGRLDVNVLMLVAVAGALALGDVADAATVCVVASAAKAAEHDCMRRVRNALAEVACGDGRDVARRPDGSSVDADELVAGDVVVVRAGERVPVDGVVTKGKAAVDESSLTGESAPVQKAKGDGVSRGTVATQGFVEVACSRARDADGAAEMARLVAEAQASTTRSQDLIGNFAAVFTPLVLAAAMSAGVLVSVRVGLVLLVLACPCALVLAAPIVVVSSLGAAAKRGIVVKSAAALEALAAVDLVCADKTGTLTQGRCRVVRRVDAPGVAKPDADRMLRLAASLEARTAHPLAAAVVNEAAGGCVGDDAAASALSDDVKRVGDARRAGVSGDVAGCHVRVGTADHCVGPDAGWAPPPRGGATTLFVDVDDEVGLALSVLDPARAEAPGALAALRALGLGLAVLTGDKREVVDAVLAEIGTLAGGLGDVDVRAACTPADKLAYVRAARAKRRVVLFVGDGINDAPALAAADVGVAMGAGGTAMAVDAADVAIMTDDLACLPAAVALGQAATAAIGQNVVLSVAFKLAVVAAAFAYDVPLWVAVSADLASLLAVVANGSRPMWARG</sequence>
<evidence type="ECO:0000256" key="2">
    <source>
        <dbReference type="ARBA" id="ARBA00006024"/>
    </source>
</evidence>
<dbReference type="SUPFAM" id="SSF55008">
    <property type="entry name" value="HMA, heavy metal-associated domain"/>
    <property type="match status" value="1"/>
</dbReference>
<organism evidence="10 11">
    <name type="scientific">Aureococcus anophagefferens</name>
    <name type="common">Harmful bloom alga</name>
    <dbReference type="NCBI Taxonomy" id="44056"/>
    <lineage>
        <taxon>Eukaryota</taxon>
        <taxon>Sar</taxon>
        <taxon>Stramenopiles</taxon>
        <taxon>Ochrophyta</taxon>
        <taxon>Pelagophyceae</taxon>
        <taxon>Pelagomonadales</taxon>
        <taxon>Pelagomonadaceae</taxon>
        <taxon>Aureococcus</taxon>
    </lineage>
</organism>
<feature type="domain" description="HMA" evidence="9">
    <location>
        <begin position="23"/>
        <end position="89"/>
    </location>
</feature>
<evidence type="ECO:0000256" key="7">
    <source>
        <dbReference type="ARBA" id="ARBA00023136"/>
    </source>
</evidence>
<keyword evidence="4 8" id="KW-0547">Nucleotide-binding</keyword>
<dbReference type="Proteomes" id="UP001363151">
    <property type="component" value="Unassembled WGS sequence"/>
</dbReference>
<keyword evidence="6 8" id="KW-1133">Transmembrane helix</keyword>
<dbReference type="InterPro" id="IPR023214">
    <property type="entry name" value="HAD_sf"/>
</dbReference>
<keyword evidence="7 8" id="KW-0472">Membrane</keyword>
<dbReference type="InterPro" id="IPR001757">
    <property type="entry name" value="P_typ_ATPase"/>
</dbReference>
<evidence type="ECO:0000313" key="10">
    <source>
        <dbReference type="EMBL" id="KAK7250348.1"/>
    </source>
</evidence>
<keyword evidence="5 8" id="KW-0067">ATP-binding</keyword>
<comment type="similarity">
    <text evidence="2 8">Belongs to the cation transport ATPase (P-type) (TC 3.A.3) family. Type IB subfamily.</text>
</comment>
<dbReference type="InterPro" id="IPR006121">
    <property type="entry name" value="HMA_dom"/>
</dbReference>
<evidence type="ECO:0000256" key="5">
    <source>
        <dbReference type="ARBA" id="ARBA00022840"/>
    </source>
</evidence>
<dbReference type="PANTHER" id="PTHR48085">
    <property type="entry name" value="CADMIUM/ZINC-TRANSPORTING ATPASE HMA2-RELATED"/>
    <property type="match status" value="1"/>
</dbReference>